<name>A0A7W7S5N9_9ACTN</name>
<dbReference type="GO" id="GO:0000150">
    <property type="term" value="F:DNA strand exchange activity"/>
    <property type="evidence" value="ECO:0007669"/>
    <property type="project" value="InterPro"/>
</dbReference>
<dbReference type="EMBL" id="JACHJU010000005">
    <property type="protein sequence ID" value="MBB4943406.1"/>
    <property type="molecule type" value="Genomic_DNA"/>
</dbReference>
<reference evidence="1 2" key="1">
    <citation type="submission" date="2020-08" db="EMBL/GenBank/DDBJ databases">
        <title>Sequencing the genomes of 1000 actinobacteria strains.</title>
        <authorList>
            <person name="Klenk H.-P."/>
        </authorList>
    </citation>
    <scope>NUCLEOTIDE SEQUENCE [LARGE SCALE GENOMIC DNA]</scope>
    <source>
        <strain evidence="1 2">DSM 43023</strain>
    </source>
</reference>
<evidence type="ECO:0008006" key="3">
    <source>
        <dbReference type="Google" id="ProtNLM"/>
    </source>
</evidence>
<accession>A0A7W7S5N9</accession>
<gene>
    <name evidence="1" type="ORF">FHR32_007806</name>
</gene>
<evidence type="ECO:0000313" key="2">
    <source>
        <dbReference type="Proteomes" id="UP000534286"/>
    </source>
</evidence>
<dbReference type="InterPro" id="IPR036162">
    <property type="entry name" value="Resolvase-like_N_sf"/>
</dbReference>
<proteinExistence type="predicted"/>
<dbReference type="Proteomes" id="UP000534286">
    <property type="component" value="Unassembled WGS sequence"/>
</dbReference>
<dbReference type="AlphaFoldDB" id="A0A7W7S5N9"/>
<dbReference type="RefSeq" id="WP_221466765.1">
    <property type="nucleotide sequence ID" value="NZ_BAABEK010000241.1"/>
</dbReference>
<comment type="caution">
    <text evidence="1">The sequence shown here is derived from an EMBL/GenBank/DDBJ whole genome shotgun (WGS) entry which is preliminary data.</text>
</comment>
<dbReference type="GO" id="GO:0003677">
    <property type="term" value="F:DNA binding"/>
    <property type="evidence" value="ECO:0007669"/>
    <property type="project" value="InterPro"/>
</dbReference>
<protein>
    <recommendedName>
        <fullName evidence="3">Resolvase/invertase-type recombinase catalytic domain-containing protein</fullName>
    </recommendedName>
</protein>
<keyword evidence="2" id="KW-1185">Reference proteome</keyword>
<sequence>MGTDHHLSAGVTLGYARGSTTRQSLERQLDALTAATPQTSEYSRLLKVGGAFLGKIATKTGTPRTSLHCYLATSDQAV</sequence>
<organism evidence="1 2">
    <name type="scientific">Streptosporangium album</name>
    <dbReference type="NCBI Taxonomy" id="47479"/>
    <lineage>
        <taxon>Bacteria</taxon>
        <taxon>Bacillati</taxon>
        <taxon>Actinomycetota</taxon>
        <taxon>Actinomycetes</taxon>
        <taxon>Streptosporangiales</taxon>
        <taxon>Streptosporangiaceae</taxon>
        <taxon>Streptosporangium</taxon>
    </lineage>
</organism>
<dbReference type="SUPFAM" id="SSF53041">
    <property type="entry name" value="Resolvase-like"/>
    <property type="match status" value="1"/>
</dbReference>
<evidence type="ECO:0000313" key="1">
    <source>
        <dbReference type="EMBL" id="MBB4943406.1"/>
    </source>
</evidence>